<dbReference type="InterPro" id="IPR050194">
    <property type="entry name" value="Glycosyltransferase_grp1"/>
</dbReference>
<dbReference type="STRING" id="1391627.SAMN05216464_11193"/>
<sequence length="426" mass="47575">MKSLNQQIALISEHASPLADLGGVDTGGQNVYVTQLARYLAKGKQRVDIFTRWEDESLPQVVNWQPGIRVVHIAAGPQLVIPKEDILPYMHEFKQNMLAFILAEDIRYDLIHANFFMSGLVAAGIKEALNIPFVITFHALGHVRKIHQGDNDRFPAERLQIEADIVQQADAIIAECPQDKDDLINHYNAPISRITIIPCGFSEEEFHPVEKPLARKKLNIPQKAKVLLQLGRMVPRKGVDNVVKALAELKKMGKQVLLVIVGGEQQHTDIITCPERKRLMDIAQKAGVLDMIHFAGRKDREQLKYYYSAADLFVTTPWYEPFGITPLESMACGTPVIGSNVGGIKYSVLDGKTGALVPPHDPKALANAIVKLLSNKQALEKMSINALNRVKRYFTWANVAVKVDALYKKVLRNTTLQRTIEETKAA</sequence>
<dbReference type="PANTHER" id="PTHR45947:SF3">
    <property type="entry name" value="SULFOQUINOVOSYL TRANSFERASE SQD2"/>
    <property type="match status" value="1"/>
</dbReference>
<name>A0A1G7H7K8_9SPHI</name>
<reference evidence="3 4" key="1">
    <citation type="submission" date="2016-10" db="EMBL/GenBank/DDBJ databases">
        <authorList>
            <person name="de Groot N.N."/>
        </authorList>
    </citation>
    <scope>NUCLEOTIDE SEQUENCE [LARGE SCALE GENOMIC DNA]</scope>
    <source>
        <strain evidence="3 4">47C3B</strain>
    </source>
</reference>
<dbReference type="EMBL" id="FNAI01000011">
    <property type="protein sequence ID" value="SDE96313.1"/>
    <property type="molecule type" value="Genomic_DNA"/>
</dbReference>
<protein>
    <submittedName>
        <fullName evidence="3">Glycosyltransferase involved in cell wall bisynthesis</fullName>
    </submittedName>
</protein>
<feature type="domain" description="Glycosyl transferase family 1" evidence="1">
    <location>
        <begin position="212"/>
        <end position="387"/>
    </location>
</feature>
<keyword evidence="4" id="KW-1185">Reference proteome</keyword>
<dbReference type="InterPro" id="IPR028098">
    <property type="entry name" value="Glyco_trans_4-like_N"/>
</dbReference>
<dbReference type="Proteomes" id="UP000199072">
    <property type="component" value="Unassembled WGS sequence"/>
</dbReference>
<gene>
    <name evidence="3" type="ORF">SAMN05216464_11193</name>
</gene>
<proteinExistence type="predicted"/>
<evidence type="ECO:0000259" key="1">
    <source>
        <dbReference type="Pfam" id="PF00534"/>
    </source>
</evidence>
<organism evidence="3 4">
    <name type="scientific">Mucilaginibacter pineti</name>
    <dbReference type="NCBI Taxonomy" id="1391627"/>
    <lineage>
        <taxon>Bacteria</taxon>
        <taxon>Pseudomonadati</taxon>
        <taxon>Bacteroidota</taxon>
        <taxon>Sphingobacteriia</taxon>
        <taxon>Sphingobacteriales</taxon>
        <taxon>Sphingobacteriaceae</taxon>
        <taxon>Mucilaginibacter</taxon>
    </lineage>
</organism>
<dbReference type="SUPFAM" id="SSF53756">
    <property type="entry name" value="UDP-Glycosyltransferase/glycogen phosphorylase"/>
    <property type="match status" value="1"/>
</dbReference>
<dbReference type="InterPro" id="IPR001296">
    <property type="entry name" value="Glyco_trans_1"/>
</dbReference>
<evidence type="ECO:0000313" key="3">
    <source>
        <dbReference type="EMBL" id="SDE96313.1"/>
    </source>
</evidence>
<dbReference type="OrthoDB" id="9810929at2"/>
<feature type="domain" description="Glycosyltransferase subfamily 4-like N-terminal" evidence="2">
    <location>
        <begin position="27"/>
        <end position="202"/>
    </location>
</feature>
<dbReference type="Gene3D" id="3.40.50.2000">
    <property type="entry name" value="Glycogen Phosphorylase B"/>
    <property type="match status" value="2"/>
</dbReference>
<keyword evidence="3" id="KW-0808">Transferase</keyword>
<dbReference type="Pfam" id="PF13439">
    <property type="entry name" value="Glyco_transf_4"/>
    <property type="match status" value="1"/>
</dbReference>
<dbReference type="CDD" id="cd03800">
    <property type="entry name" value="GT4_sucrose_synthase"/>
    <property type="match status" value="1"/>
</dbReference>
<dbReference type="AlphaFoldDB" id="A0A1G7H7K8"/>
<dbReference type="RefSeq" id="WP_091152438.1">
    <property type="nucleotide sequence ID" value="NZ_FNAI01000011.1"/>
</dbReference>
<dbReference type="PANTHER" id="PTHR45947">
    <property type="entry name" value="SULFOQUINOVOSYL TRANSFERASE SQD2"/>
    <property type="match status" value="1"/>
</dbReference>
<evidence type="ECO:0000313" key="4">
    <source>
        <dbReference type="Proteomes" id="UP000199072"/>
    </source>
</evidence>
<dbReference type="Pfam" id="PF00534">
    <property type="entry name" value="Glycos_transf_1"/>
    <property type="match status" value="1"/>
</dbReference>
<accession>A0A1G7H7K8</accession>
<evidence type="ECO:0000259" key="2">
    <source>
        <dbReference type="Pfam" id="PF13439"/>
    </source>
</evidence>
<dbReference type="GO" id="GO:0016758">
    <property type="term" value="F:hexosyltransferase activity"/>
    <property type="evidence" value="ECO:0007669"/>
    <property type="project" value="TreeGrafter"/>
</dbReference>